<dbReference type="Pfam" id="PF00419">
    <property type="entry name" value="Fimbrial"/>
    <property type="match status" value="1"/>
</dbReference>
<dbReference type="RefSeq" id="WP_248945096.1">
    <property type="nucleotide sequence ID" value="NZ_CBCSGY010000056.1"/>
</dbReference>
<proteinExistence type="predicted"/>
<dbReference type="EMBL" id="JAGQDC010000004">
    <property type="protein sequence ID" value="MCL1028817.1"/>
    <property type="molecule type" value="Genomic_DNA"/>
</dbReference>
<dbReference type="Proteomes" id="UP001165275">
    <property type="component" value="Unassembled WGS sequence"/>
</dbReference>
<feature type="domain" description="Fimbrial-type adhesion" evidence="1">
    <location>
        <begin position="35"/>
        <end position="168"/>
    </location>
</feature>
<evidence type="ECO:0000313" key="3">
    <source>
        <dbReference type="Proteomes" id="UP001165275"/>
    </source>
</evidence>
<sequence length="168" mass="18014">MKGTVTLHRLAWRTLAGLLTALPMLALAAGSGSITIKVTVLAPLPCVINDDRPIEVWFGDDLLTSKIDGSNYLKSVDYSLDCKANTKNAMKLKVEGNATNFERSALKTNMPDLGIALKADGSALTINNWVNFNYPDKPVLQAVPVKRPGTTLSGGDFTSTATLMVGYQ</sequence>
<dbReference type="InterPro" id="IPR036937">
    <property type="entry name" value="Adhesion_dom_fimbrial_sf"/>
</dbReference>
<protein>
    <submittedName>
        <fullName evidence="2">Fimbrial protein</fullName>
    </submittedName>
</protein>
<dbReference type="InterPro" id="IPR008966">
    <property type="entry name" value="Adhesion_dom_sf"/>
</dbReference>
<name>A0ABT0KA73_9GAMM</name>
<dbReference type="SUPFAM" id="SSF49401">
    <property type="entry name" value="Bacterial adhesins"/>
    <property type="match status" value="1"/>
</dbReference>
<evidence type="ECO:0000313" key="2">
    <source>
        <dbReference type="EMBL" id="MCL1028817.1"/>
    </source>
</evidence>
<organism evidence="2 3">
    <name type="scientific">Serratia silvae</name>
    <dbReference type="NCBI Taxonomy" id="2824122"/>
    <lineage>
        <taxon>Bacteria</taxon>
        <taxon>Pseudomonadati</taxon>
        <taxon>Pseudomonadota</taxon>
        <taxon>Gammaproteobacteria</taxon>
        <taxon>Enterobacterales</taxon>
        <taxon>Yersiniaceae</taxon>
        <taxon>Serratia</taxon>
    </lineage>
</organism>
<dbReference type="Gene3D" id="2.60.40.1090">
    <property type="entry name" value="Fimbrial-type adhesion domain"/>
    <property type="match status" value="1"/>
</dbReference>
<reference evidence="2" key="1">
    <citation type="submission" date="2021-04" db="EMBL/GenBank/DDBJ databases">
        <title>Genome sequence of Serratia sp. arafor3.</title>
        <authorList>
            <person name="Besaury L."/>
        </authorList>
    </citation>
    <scope>NUCLEOTIDE SEQUENCE</scope>
    <source>
        <strain evidence="2">Arafor3</strain>
    </source>
</reference>
<keyword evidence="3" id="KW-1185">Reference proteome</keyword>
<evidence type="ECO:0000259" key="1">
    <source>
        <dbReference type="Pfam" id="PF00419"/>
    </source>
</evidence>
<comment type="caution">
    <text evidence="2">The sequence shown here is derived from an EMBL/GenBank/DDBJ whole genome shotgun (WGS) entry which is preliminary data.</text>
</comment>
<accession>A0ABT0KA73</accession>
<gene>
    <name evidence="2" type="ORF">KAJ71_07235</name>
</gene>
<dbReference type="InterPro" id="IPR000259">
    <property type="entry name" value="Adhesion_dom_fimbrial"/>
</dbReference>